<dbReference type="Pfam" id="PF00196">
    <property type="entry name" value="GerE"/>
    <property type="match status" value="1"/>
</dbReference>
<evidence type="ECO:0000259" key="5">
    <source>
        <dbReference type="PROSITE" id="PS50110"/>
    </source>
</evidence>
<dbReference type="InterPro" id="IPR011006">
    <property type="entry name" value="CheY-like_superfamily"/>
</dbReference>
<sequence>MTAEVSVVVVDDNAVIRMGLRSLLGAMATVRVVGEAGDGEEAVRVVRETVPDVVLLDVRMPRRDGVQVAAEVRAWSKVLMLTYSDAPEVVRAAVEAGAVGYLVHGQFDAGELERTILAVAQGSFVLSSPAAVAMRSAWSSPAAPAAPVRPDAGLSSREIEVMELVAAGRTNGDIARECFLSEKTVKNHINHIFAKLGVRTRAEAVSVWLGGSTSPHRVGT</sequence>
<protein>
    <submittedName>
        <fullName evidence="6">Response regulator transcription factor</fullName>
    </submittedName>
</protein>
<name>A0ABY5K1I8_9CELL</name>
<dbReference type="InterPro" id="IPR000792">
    <property type="entry name" value="Tscrpt_reg_LuxR_C"/>
</dbReference>
<dbReference type="InterPro" id="IPR039420">
    <property type="entry name" value="WalR-like"/>
</dbReference>
<dbReference type="SUPFAM" id="SSF46894">
    <property type="entry name" value="C-terminal effector domain of the bipartite response regulators"/>
    <property type="match status" value="1"/>
</dbReference>
<dbReference type="PROSITE" id="PS00622">
    <property type="entry name" value="HTH_LUXR_1"/>
    <property type="match status" value="1"/>
</dbReference>
<dbReference type="CDD" id="cd17535">
    <property type="entry name" value="REC_NarL-like"/>
    <property type="match status" value="1"/>
</dbReference>
<keyword evidence="2" id="KW-0238">DNA-binding</keyword>
<evidence type="ECO:0000259" key="4">
    <source>
        <dbReference type="PROSITE" id="PS50043"/>
    </source>
</evidence>
<organism evidence="6 7">
    <name type="scientific">Cellulomonas wangsupingiae</name>
    <dbReference type="NCBI Taxonomy" id="2968085"/>
    <lineage>
        <taxon>Bacteria</taxon>
        <taxon>Bacillati</taxon>
        <taxon>Actinomycetota</taxon>
        <taxon>Actinomycetes</taxon>
        <taxon>Micrococcales</taxon>
        <taxon>Cellulomonadaceae</taxon>
        <taxon>Cellulomonas</taxon>
    </lineage>
</organism>
<dbReference type="SUPFAM" id="SSF52172">
    <property type="entry name" value="CheY-like"/>
    <property type="match status" value="1"/>
</dbReference>
<keyword evidence="7" id="KW-1185">Reference proteome</keyword>
<evidence type="ECO:0000256" key="3">
    <source>
        <dbReference type="PROSITE-ProRule" id="PRU00169"/>
    </source>
</evidence>
<keyword evidence="1 3" id="KW-0597">Phosphoprotein</keyword>
<dbReference type="EMBL" id="CP101989">
    <property type="protein sequence ID" value="UUI64109.1"/>
    <property type="molecule type" value="Genomic_DNA"/>
</dbReference>
<evidence type="ECO:0000256" key="1">
    <source>
        <dbReference type="ARBA" id="ARBA00022553"/>
    </source>
</evidence>
<gene>
    <name evidence="6" type="ORF">NP075_13350</name>
</gene>
<dbReference type="Gene3D" id="3.40.50.2300">
    <property type="match status" value="1"/>
</dbReference>
<dbReference type="PROSITE" id="PS50110">
    <property type="entry name" value="RESPONSE_REGULATORY"/>
    <property type="match status" value="1"/>
</dbReference>
<dbReference type="PROSITE" id="PS50043">
    <property type="entry name" value="HTH_LUXR_2"/>
    <property type="match status" value="1"/>
</dbReference>
<evidence type="ECO:0000256" key="2">
    <source>
        <dbReference type="ARBA" id="ARBA00023125"/>
    </source>
</evidence>
<dbReference type="Proteomes" id="UP001317322">
    <property type="component" value="Chromosome"/>
</dbReference>
<dbReference type="SMART" id="SM00421">
    <property type="entry name" value="HTH_LUXR"/>
    <property type="match status" value="1"/>
</dbReference>
<evidence type="ECO:0000313" key="6">
    <source>
        <dbReference type="EMBL" id="UUI64109.1"/>
    </source>
</evidence>
<dbReference type="PRINTS" id="PR00038">
    <property type="entry name" value="HTHLUXR"/>
</dbReference>
<dbReference type="Pfam" id="PF00072">
    <property type="entry name" value="Response_reg"/>
    <property type="match status" value="1"/>
</dbReference>
<feature type="domain" description="HTH luxR-type" evidence="4">
    <location>
        <begin position="147"/>
        <end position="212"/>
    </location>
</feature>
<dbReference type="InterPro" id="IPR058245">
    <property type="entry name" value="NreC/VraR/RcsB-like_REC"/>
</dbReference>
<dbReference type="InterPro" id="IPR016032">
    <property type="entry name" value="Sig_transdc_resp-reg_C-effctor"/>
</dbReference>
<proteinExistence type="predicted"/>
<dbReference type="SMART" id="SM00448">
    <property type="entry name" value="REC"/>
    <property type="match status" value="1"/>
</dbReference>
<dbReference type="PANTHER" id="PTHR43214:SF43">
    <property type="entry name" value="TWO-COMPONENT RESPONSE REGULATOR"/>
    <property type="match status" value="1"/>
</dbReference>
<accession>A0ABY5K1I8</accession>
<dbReference type="CDD" id="cd06170">
    <property type="entry name" value="LuxR_C_like"/>
    <property type="match status" value="1"/>
</dbReference>
<dbReference type="RefSeq" id="WP_227565667.1">
    <property type="nucleotide sequence ID" value="NZ_CP101989.1"/>
</dbReference>
<feature type="modified residue" description="4-aspartylphosphate" evidence="3">
    <location>
        <position position="57"/>
    </location>
</feature>
<evidence type="ECO:0000313" key="7">
    <source>
        <dbReference type="Proteomes" id="UP001317322"/>
    </source>
</evidence>
<reference evidence="6 7" key="1">
    <citation type="submission" date="2022-07" db="EMBL/GenBank/DDBJ databases">
        <title>Novel species in genus cellulomonas.</title>
        <authorList>
            <person name="Ye L."/>
        </authorList>
    </citation>
    <scope>NUCLEOTIDE SEQUENCE [LARGE SCALE GENOMIC DNA]</scope>
    <source>
        <strain evidence="7">zg-Y908</strain>
    </source>
</reference>
<dbReference type="InterPro" id="IPR001789">
    <property type="entry name" value="Sig_transdc_resp-reg_receiver"/>
</dbReference>
<feature type="domain" description="Response regulatory" evidence="5">
    <location>
        <begin position="6"/>
        <end position="119"/>
    </location>
</feature>
<dbReference type="PANTHER" id="PTHR43214">
    <property type="entry name" value="TWO-COMPONENT RESPONSE REGULATOR"/>
    <property type="match status" value="1"/>
</dbReference>